<gene>
    <name evidence="2" type="ORF">EAE32_06395</name>
</gene>
<feature type="domain" description="HTH cro/C1-type" evidence="1">
    <location>
        <begin position="39"/>
        <end position="93"/>
    </location>
</feature>
<dbReference type="RefSeq" id="WP_121864501.1">
    <property type="nucleotide sequence ID" value="NZ_RDEX01000001.1"/>
</dbReference>
<dbReference type="Pfam" id="PF01381">
    <property type="entry name" value="HTH_3"/>
    <property type="match status" value="1"/>
</dbReference>
<dbReference type="GO" id="GO:0003677">
    <property type="term" value="F:DNA binding"/>
    <property type="evidence" value="ECO:0007669"/>
    <property type="project" value="InterPro"/>
</dbReference>
<organism evidence="2 3">
    <name type="scientific">Kocuria tytonicola</name>
    <dbReference type="NCBI Taxonomy" id="2055946"/>
    <lineage>
        <taxon>Bacteria</taxon>
        <taxon>Bacillati</taxon>
        <taxon>Actinomycetota</taxon>
        <taxon>Actinomycetes</taxon>
        <taxon>Micrococcales</taxon>
        <taxon>Micrococcaceae</taxon>
        <taxon>Kocuria</taxon>
    </lineage>
</organism>
<sequence>MSAAHYDTAADPFGLDDESPESLAIQADADTEYGLLVALIKARTRLKMTQRDIAEHLGVSQSVISDMERGATALKVTTALEYARVVDQELTIRLDNRDVRHALPTWRTAPAAGQPDDGKVIKLASHQRWHMNPSRSLQVPSFERSQAAL</sequence>
<dbReference type="CDD" id="cd00093">
    <property type="entry name" value="HTH_XRE"/>
    <property type="match status" value="1"/>
</dbReference>
<dbReference type="Proteomes" id="UP000277871">
    <property type="component" value="Unassembled WGS sequence"/>
</dbReference>
<dbReference type="SUPFAM" id="SSF47413">
    <property type="entry name" value="lambda repressor-like DNA-binding domains"/>
    <property type="match status" value="1"/>
</dbReference>
<dbReference type="PROSITE" id="PS50943">
    <property type="entry name" value="HTH_CROC1"/>
    <property type="match status" value="1"/>
</dbReference>
<proteinExistence type="predicted"/>
<evidence type="ECO:0000313" key="2">
    <source>
        <dbReference type="EMBL" id="RLY94764.1"/>
    </source>
</evidence>
<dbReference type="Gene3D" id="1.10.260.40">
    <property type="entry name" value="lambda repressor-like DNA-binding domains"/>
    <property type="match status" value="1"/>
</dbReference>
<dbReference type="SMART" id="SM00530">
    <property type="entry name" value="HTH_XRE"/>
    <property type="match status" value="1"/>
</dbReference>
<accession>A0A3L9L992</accession>
<dbReference type="AlphaFoldDB" id="A0A3L9L992"/>
<dbReference type="InterPro" id="IPR001387">
    <property type="entry name" value="Cro/C1-type_HTH"/>
</dbReference>
<comment type="caution">
    <text evidence="2">The sequence shown here is derived from an EMBL/GenBank/DDBJ whole genome shotgun (WGS) entry which is preliminary data.</text>
</comment>
<dbReference type="InterPro" id="IPR010982">
    <property type="entry name" value="Lambda_DNA-bd_dom_sf"/>
</dbReference>
<protein>
    <submittedName>
        <fullName evidence="2">XRE family transcriptional regulator</fullName>
    </submittedName>
</protein>
<name>A0A3L9L992_9MICC</name>
<evidence type="ECO:0000259" key="1">
    <source>
        <dbReference type="PROSITE" id="PS50943"/>
    </source>
</evidence>
<keyword evidence="3" id="KW-1185">Reference proteome</keyword>
<evidence type="ECO:0000313" key="3">
    <source>
        <dbReference type="Proteomes" id="UP000277871"/>
    </source>
</evidence>
<reference evidence="2 3" key="1">
    <citation type="submission" date="2018-10" db="EMBL/GenBank/DDBJ databases">
        <title>Kocuria tytonicola, new bacteria from the preen glands of American barn owls (Tyto furcata).</title>
        <authorList>
            <person name="Braun M.S."/>
            <person name="Wang E."/>
            <person name="Zimmermann S."/>
            <person name="Boutin S."/>
            <person name="Wagner H."/>
            <person name="Wink M."/>
        </authorList>
    </citation>
    <scope>NUCLEOTIDE SEQUENCE [LARGE SCALE GENOMIC DNA]</scope>
    <source>
        <strain evidence="2 3">473</strain>
    </source>
</reference>
<dbReference type="EMBL" id="RDEX01000001">
    <property type="protein sequence ID" value="RLY94764.1"/>
    <property type="molecule type" value="Genomic_DNA"/>
</dbReference>